<dbReference type="SMART" id="SM00974">
    <property type="entry name" value="T5orf172"/>
    <property type="match status" value="1"/>
</dbReference>
<gene>
    <name evidence="2" type="ORF">QY95_03640</name>
</gene>
<dbReference type="EMBL" id="JWIR02000076">
    <property type="protein sequence ID" value="KKB35069.1"/>
    <property type="molecule type" value="Genomic_DNA"/>
</dbReference>
<dbReference type="AlphaFoldDB" id="A0A0F5HNX5"/>
<name>A0A0F5HNX5_BACTR</name>
<evidence type="ECO:0000313" key="3">
    <source>
        <dbReference type="Proteomes" id="UP000031563"/>
    </source>
</evidence>
<dbReference type="InterPro" id="IPR035901">
    <property type="entry name" value="GIY-YIG_endonuc_sf"/>
</dbReference>
<dbReference type="Pfam" id="PF13455">
    <property type="entry name" value="MUG113"/>
    <property type="match status" value="1"/>
</dbReference>
<feature type="domain" description="Bacteriophage T5 Orf172 DNA-binding" evidence="1">
    <location>
        <begin position="62"/>
        <end position="137"/>
    </location>
</feature>
<sequence>MLKKFLYKMLSKETTSDPKNTTIMVQPQKVYIFEPNQRELQEILHSPMPKGKAPGYVYFVQEHMNGTFKIGKTKHLEKRMNTFNVKLPFENKLVYVIKTGNHHQTEAAFHKHFSHKRLEGEWFALDKKDIDWIKKGNYTEEINQSISHDLKVSHNKRVHTADDRKPLTAKQVQYAKSLLKKLENDYEFIGDYSSLTQKDLNRLGVYFRYKNDGALNNLVKEGVLRVK</sequence>
<dbReference type="Proteomes" id="UP000031563">
    <property type="component" value="Unassembled WGS sequence"/>
</dbReference>
<organism evidence="2 3">
    <name type="scientific">Bacillus thermotolerans</name>
    <name type="common">Quasibacillus thermotolerans</name>
    <dbReference type="NCBI Taxonomy" id="1221996"/>
    <lineage>
        <taxon>Bacteria</taxon>
        <taxon>Bacillati</taxon>
        <taxon>Bacillota</taxon>
        <taxon>Bacilli</taxon>
        <taxon>Bacillales</taxon>
        <taxon>Bacillaceae</taxon>
        <taxon>Bacillus</taxon>
    </lineage>
</organism>
<dbReference type="SUPFAM" id="SSF82771">
    <property type="entry name" value="GIY-YIG endonuclease"/>
    <property type="match status" value="1"/>
</dbReference>
<protein>
    <recommendedName>
        <fullName evidence="1">Bacteriophage T5 Orf172 DNA-binding domain-containing protein</fullName>
    </recommendedName>
</protein>
<dbReference type="OrthoDB" id="647741at2"/>
<evidence type="ECO:0000313" key="2">
    <source>
        <dbReference type="EMBL" id="KKB35069.1"/>
    </source>
</evidence>
<dbReference type="RefSeq" id="WP_040047835.1">
    <property type="nucleotide sequence ID" value="NZ_JWIR02000076.1"/>
</dbReference>
<dbReference type="InterPro" id="IPR018306">
    <property type="entry name" value="Phage_T5_Orf172_DNA-bd"/>
</dbReference>
<keyword evidence="3" id="KW-1185">Reference proteome</keyword>
<comment type="caution">
    <text evidence="2">The sequence shown here is derived from an EMBL/GenBank/DDBJ whole genome shotgun (WGS) entry which is preliminary data.</text>
</comment>
<reference evidence="2" key="1">
    <citation type="submission" date="2015-02" db="EMBL/GenBank/DDBJ databases">
        <title>Genome Assembly of Bacillaceae bacterium MTCC 8252.</title>
        <authorList>
            <person name="Verma A."/>
            <person name="Khatri I."/>
            <person name="Mual P."/>
            <person name="Subramanian S."/>
            <person name="Krishnamurthi S."/>
        </authorList>
    </citation>
    <scope>NUCLEOTIDE SEQUENCE [LARGE SCALE GENOMIC DNA]</scope>
    <source>
        <strain evidence="2">MTCC 8252</strain>
    </source>
</reference>
<proteinExistence type="predicted"/>
<evidence type="ECO:0000259" key="1">
    <source>
        <dbReference type="SMART" id="SM00974"/>
    </source>
</evidence>
<accession>A0A0F5HNX5</accession>